<dbReference type="InterPro" id="IPR011990">
    <property type="entry name" value="TPR-like_helical_dom_sf"/>
</dbReference>
<evidence type="ECO:0000313" key="2">
    <source>
        <dbReference type="Proteomes" id="UP001324993"/>
    </source>
</evidence>
<reference evidence="1 2" key="1">
    <citation type="submission" date="2023-11" db="EMBL/GenBank/DDBJ databases">
        <title>Coraliomargarita sp. nov., isolated from marine algae.</title>
        <authorList>
            <person name="Lee J.K."/>
            <person name="Baek J.H."/>
            <person name="Kim J.M."/>
            <person name="Choi D.G."/>
            <person name="Jeon C.O."/>
        </authorList>
    </citation>
    <scope>NUCLEOTIDE SEQUENCE [LARGE SCALE GENOMIC DNA]</scope>
    <source>
        <strain evidence="1 2">J2-16</strain>
    </source>
</reference>
<dbReference type="SUPFAM" id="SSF48452">
    <property type="entry name" value="TPR-like"/>
    <property type="match status" value="1"/>
</dbReference>
<evidence type="ECO:0000313" key="1">
    <source>
        <dbReference type="EMBL" id="WPJ95841.1"/>
    </source>
</evidence>
<dbReference type="EMBL" id="CP138858">
    <property type="protein sequence ID" value="WPJ95841.1"/>
    <property type="molecule type" value="Genomic_DNA"/>
</dbReference>
<protein>
    <recommendedName>
        <fullName evidence="3">Outer membrane lipoprotein BamD-like domain-containing protein</fullName>
    </recommendedName>
</protein>
<dbReference type="Gene3D" id="1.25.40.10">
    <property type="entry name" value="Tetratricopeptide repeat domain"/>
    <property type="match status" value="2"/>
</dbReference>
<organism evidence="1 2">
    <name type="scientific">Coraliomargarita algicola</name>
    <dbReference type="NCBI Taxonomy" id="3092156"/>
    <lineage>
        <taxon>Bacteria</taxon>
        <taxon>Pseudomonadati</taxon>
        <taxon>Verrucomicrobiota</taxon>
        <taxon>Opitutia</taxon>
        <taxon>Puniceicoccales</taxon>
        <taxon>Coraliomargaritaceae</taxon>
        <taxon>Coraliomargarita</taxon>
    </lineage>
</organism>
<name>A0ABZ0RL13_9BACT</name>
<dbReference type="Proteomes" id="UP001324993">
    <property type="component" value="Chromosome"/>
</dbReference>
<dbReference type="RefSeq" id="WP_319832717.1">
    <property type="nucleotide sequence ID" value="NZ_CP138858.1"/>
</dbReference>
<sequence>MPLIVLPSRLQNTKIALPVFASILALCHLTGCNDSSQSQEDTVEAGFEALKYYDYNLAETKFNQAQSDLSPDDQEWTKITFSAAIASWHSSPPSGTSIDHAQSLFEEIVEKSEDAQVVAMAKVNLARIAEVADFPNDTVDLAKAQSLYEEVMTSAEGTDIAAEATMRLAQTHVQSLTEDGVQRAISLLENFLKNNPDSAWQSVAAQYLGDLYFERLADPAAALKAYQIAEAAGFANDTKAHIYIWRMSRFARLAGDQRLSAEYCKQLVENFPRSQYGWVAVKSIKEYNEAHPENAMAVPSIQNAFRGAPEQ</sequence>
<proteinExistence type="predicted"/>
<accession>A0ABZ0RL13</accession>
<keyword evidence="2" id="KW-1185">Reference proteome</keyword>
<evidence type="ECO:0008006" key="3">
    <source>
        <dbReference type="Google" id="ProtNLM"/>
    </source>
</evidence>
<gene>
    <name evidence="1" type="ORF">SH580_20705</name>
</gene>